<dbReference type="InterPro" id="IPR018247">
    <property type="entry name" value="EF_Hand_1_Ca_BS"/>
</dbReference>
<dbReference type="SUPFAM" id="SSF69304">
    <property type="entry name" value="Tricorn protease N-terminal domain"/>
    <property type="match status" value="1"/>
</dbReference>
<dbReference type="SUPFAM" id="SSF63446">
    <property type="entry name" value="Type I dockerin domain"/>
    <property type="match status" value="1"/>
</dbReference>
<evidence type="ECO:0008006" key="3">
    <source>
        <dbReference type="Google" id="ProtNLM"/>
    </source>
</evidence>
<accession>A0A9X1MMX8</accession>
<dbReference type="InterPro" id="IPR036439">
    <property type="entry name" value="Dockerin_dom_sf"/>
</dbReference>
<reference evidence="1" key="1">
    <citation type="submission" date="2021-11" db="EMBL/GenBank/DDBJ databases">
        <title>Genome sequence.</title>
        <authorList>
            <person name="Sun Q."/>
        </authorList>
    </citation>
    <scope>NUCLEOTIDE SEQUENCE</scope>
    <source>
        <strain evidence="1">JC732</strain>
    </source>
</reference>
<dbReference type="EMBL" id="JAJKFT010000010">
    <property type="protein sequence ID" value="MCC9630098.1"/>
    <property type="molecule type" value="Genomic_DNA"/>
</dbReference>
<dbReference type="RefSeq" id="WP_230220949.1">
    <property type="nucleotide sequence ID" value="NZ_JAJKFT010000010.1"/>
</dbReference>
<organism evidence="1 2">
    <name type="scientific">Blastopirellula sediminis</name>
    <dbReference type="NCBI Taxonomy" id="2894196"/>
    <lineage>
        <taxon>Bacteria</taxon>
        <taxon>Pseudomonadati</taxon>
        <taxon>Planctomycetota</taxon>
        <taxon>Planctomycetia</taxon>
        <taxon>Pirellulales</taxon>
        <taxon>Pirellulaceae</taxon>
        <taxon>Blastopirellula</taxon>
    </lineage>
</organism>
<comment type="caution">
    <text evidence="1">The sequence shown here is derived from an EMBL/GenBank/DDBJ whole genome shotgun (WGS) entry which is preliminary data.</text>
</comment>
<dbReference type="AlphaFoldDB" id="A0A9X1MMX8"/>
<protein>
    <recommendedName>
        <fullName evidence="3">Dockerin domain-containing protein</fullName>
    </recommendedName>
</protein>
<evidence type="ECO:0000313" key="2">
    <source>
        <dbReference type="Proteomes" id="UP001139103"/>
    </source>
</evidence>
<sequence length="1103" mass="119233">MSTKSLRLDLAPSSSRRRRLRTCCTELLEIRTPLASDLMIESSLLEAEPAVADYLLVDVYPGSDPSDIFSFISLGYAELNGVAYFAGIDDSNFYSLWQTDGTTAGTEQVVGFPAFADIRSLQTFGNLLYFEGSLNGSSYELYATDGTAQGTVQLTSFQNFFDLVSFDPVAVGNTVYFTSGDGFSSTEIWKTDGTAQGTMLVKDLTTVETSPLIAELTPSGNLLYFQLYDQQLSSVQLWRTDGTDEGTFRIGTGLADPSYLTDFGGALYFSASDAMHGEELWMTDGTEMGTTLAFELVPGVNGADYNGLRNIDGTLYFSNTTGDIWKSDGTLGGTVAITAENFGIGATEPLLVFQGDIYFSLYNGDLFELWKATDVNSSPELVTGLSPLLFTFQDLPYAVYGDALFFTGYDVDHGLELWKTDGTAEGTVRITDLTPMEGDSFPFGLTFLGDNLLFIAKDTTSGFEPRVLNIDAAPIAMIQLPKTTNSGLSIELSALGSYDFKDAVADLTFEWDLDGDGQYDDAAGFNPTVLLADQTFISSWDVSVKVTDLDANSSFATMTFSADEVNLTLDDAALTVSDGDLAVNGGKYFDAFGRTIVFTPSLGDVIDNGDGTWTWNYVPDADDIGTTAVTIDFDNGVQVSQLSFDLTVLYADPVIETDPQSPEFALKGELATKFGTYTVGSADILSITATLGDITDNGDGTWSWSYQTSINEDDYQSVDITITDVNGNSMTLYESLFTVYPVQVHLTINDAAATTNATGVVTTLPDDLGAINEWDPFTVNVWIERNPTTSSLLQTIDYTLGYNDAWFQLDSSASGAGFSQMTVNDVGGQIEVSASNFADLNGGNGDFLLIGSFRFIPNPNGGVPNTTQGAYADPVDLGFSIIDLKQTTLLYTDIPGVQSSSPTTQVEVIPYDIDDDGAIGLVDLTYLIGKIGDPVATTPASYPFDFDRDGFVSLIDLVYLIRNIGATQGNGVPIQFPTISSSLEAEPLAIQSTSSSLLEGEALPLSLPVSEEHNIDAAFGNLNLFQECWESPSDDEEEVDIEAEFALPDFPWQPDFDSEWAIEASSIVECVIDKAISLLEDLEEEHPQLGRAADWLKHHFGNF</sequence>
<name>A0A9X1MMX8_9BACT</name>
<keyword evidence="2" id="KW-1185">Reference proteome</keyword>
<dbReference type="Gene3D" id="1.10.1330.10">
    <property type="entry name" value="Dockerin domain"/>
    <property type="match status" value="1"/>
</dbReference>
<dbReference type="InterPro" id="IPR013783">
    <property type="entry name" value="Ig-like_fold"/>
</dbReference>
<evidence type="ECO:0000313" key="1">
    <source>
        <dbReference type="EMBL" id="MCC9630098.1"/>
    </source>
</evidence>
<dbReference type="GO" id="GO:0000272">
    <property type="term" value="P:polysaccharide catabolic process"/>
    <property type="evidence" value="ECO:0007669"/>
    <property type="project" value="InterPro"/>
</dbReference>
<dbReference type="Gene3D" id="2.60.40.10">
    <property type="entry name" value="Immunoglobulins"/>
    <property type="match status" value="1"/>
</dbReference>
<gene>
    <name evidence="1" type="ORF">LOC68_17025</name>
</gene>
<proteinExistence type="predicted"/>
<dbReference type="PROSITE" id="PS00018">
    <property type="entry name" value="EF_HAND_1"/>
    <property type="match status" value="2"/>
</dbReference>
<dbReference type="Proteomes" id="UP001139103">
    <property type="component" value="Unassembled WGS sequence"/>
</dbReference>